<protein>
    <submittedName>
        <fullName evidence="3">Iron transporter FeoA</fullName>
    </submittedName>
</protein>
<reference evidence="3 4" key="1">
    <citation type="submission" date="2014-06" db="EMBL/GenBank/DDBJ databases">
        <title>Draft genome sequence of Paenibacillus sp. MSt1.</title>
        <authorList>
            <person name="Aw Y.K."/>
            <person name="Ong K.S."/>
            <person name="Gan H.M."/>
            <person name="Lee S.M."/>
        </authorList>
    </citation>
    <scope>NUCLEOTIDE SEQUENCE [LARGE SCALE GENOMIC DNA]</scope>
    <source>
        <strain evidence="3 4">MSt1</strain>
    </source>
</reference>
<keyword evidence="4" id="KW-1185">Reference proteome</keyword>
<dbReference type="SMART" id="SM00899">
    <property type="entry name" value="FeoA"/>
    <property type="match status" value="1"/>
</dbReference>
<evidence type="ECO:0000313" key="3">
    <source>
        <dbReference type="EMBL" id="KEQ22461.1"/>
    </source>
</evidence>
<organism evidence="3 4">
    <name type="scientific">Paenibacillus tyrfis</name>
    <dbReference type="NCBI Taxonomy" id="1501230"/>
    <lineage>
        <taxon>Bacteria</taxon>
        <taxon>Bacillati</taxon>
        <taxon>Bacillota</taxon>
        <taxon>Bacilli</taxon>
        <taxon>Bacillales</taxon>
        <taxon>Paenibacillaceae</taxon>
        <taxon>Paenibacillus</taxon>
    </lineage>
</organism>
<dbReference type="AlphaFoldDB" id="A0A081NVI8"/>
<dbReference type="Pfam" id="PF04023">
    <property type="entry name" value="FeoA"/>
    <property type="match status" value="1"/>
</dbReference>
<dbReference type="EMBL" id="JNVM01000038">
    <property type="protein sequence ID" value="KEQ22461.1"/>
    <property type="molecule type" value="Genomic_DNA"/>
</dbReference>
<evidence type="ECO:0000256" key="1">
    <source>
        <dbReference type="ARBA" id="ARBA00023004"/>
    </source>
</evidence>
<evidence type="ECO:0000259" key="2">
    <source>
        <dbReference type="SMART" id="SM00899"/>
    </source>
</evidence>
<dbReference type="Gene3D" id="2.30.30.90">
    <property type="match status" value="1"/>
</dbReference>
<keyword evidence="1" id="KW-0408">Iron</keyword>
<accession>A0A081NVI8</accession>
<proteinExistence type="predicted"/>
<dbReference type="PANTHER" id="PTHR42954:SF1">
    <property type="entry name" value="FERROUS IRON TRANSPORTER FEOA DOMAIN-CONTAINING PROTEIN"/>
    <property type="match status" value="1"/>
</dbReference>
<sequence>MKLTDIARDTKVKIIDLASVNELVLHRLNDFGIMEGSVISLRKLLPFGGPCMIEAKGQWIAIRRKEAVCIQVEAV</sequence>
<gene>
    <name evidence="3" type="ORF">ET33_23310</name>
</gene>
<dbReference type="InterPro" id="IPR038157">
    <property type="entry name" value="FeoA_core_dom"/>
</dbReference>
<dbReference type="Proteomes" id="UP000028123">
    <property type="component" value="Unassembled WGS sequence"/>
</dbReference>
<dbReference type="eggNOG" id="COG1918">
    <property type="taxonomic scope" value="Bacteria"/>
</dbReference>
<dbReference type="GO" id="GO:0046914">
    <property type="term" value="F:transition metal ion binding"/>
    <property type="evidence" value="ECO:0007669"/>
    <property type="project" value="InterPro"/>
</dbReference>
<dbReference type="PANTHER" id="PTHR42954">
    <property type="entry name" value="FE(2+) TRANSPORT PROTEIN A"/>
    <property type="match status" value="1"/>
</dbReference>
<name>A0A081NVI8_9BACL</name>
<evidence type="ECO:0000313" key="4">
    <source>
        <dbReference type="Proteomes" id="UP000028123"/>
    </source>
</evidence>
<dbReference type="InterPro" id="IPR007167">
    <property type="entry name" value="Fe-transptr_FeoA-like"/>
</dbReference>
<feature type="domain" description="Ferrous iron transporter FeoA-like" evidence="2">
    <location>
        <begin position="1"/>
        <end position="74"/>
    </location>
</feature>
<dbReference type="OrthoDB" id="9811076at2"/>
<dbReference type="SUPFAM" id="SSF50037">
    <property type="entry name" value="C-terminal domain of transcriptional repressors"/>
    <property type="match status" value="1"/>
</dbReference>
<dbReference type="InterPro" id="IPR052713">
    <property type="entry name" value="FeoA"/>
</dbReference>
<dbReference type="InterPro" id="IPR008988">
    <property type="entry name" value="Transcriptional_repressor_C"/>
</dbReference>
<dbReference type="RefSeq" id="WP_036691257.1">
    <property type="nucleotide sequence ID" value="NZ_FYEP01000011.1"/>
</dbReference>
<comment type="caution">
    <text evidence="3">The sequence shown here is derived from an EMBL/GenBank/DDBJ whole genome shotgun (WGS) entry which is preliminary data.</text>
</comment>